<dbReference type="Proteomes" id="UP001164472">
    <property type="component" value="Chromosome"/>
</dbReference>
<gene>
    <name evidence="1" type="ORF">NNL22_16100</name>
</gene>
<sequence length="92" mass="10634">MNMKVSLLPIIVLTIQITGCASEPPKPDPCEKYSGEDRAICEVMGFYPQSNQLNWKSGNWGRDDSMSSYKKKNDAKMFEMEQKIKKLEDERR</sequence>
<accession>A0A9E8KPT8</accession>
<name>A0A9E8KPT8_9ALTE</name>
<evidence type="ECO:0000313" key="2">
    <source>
        <dbReference type="Proteomes" id="UP001164472"/>
    </source>
</evidence>
<dbReference type="AlphaFoldDB" id="A0A9E8KPT8"/>
<dbReference type="RefSeq" id="WP_251813104.1">
    <property type="nucleotide sequence ID" value="NZ_CP101527.1"/>
</dbReference>
<reference evidence="1" key="1">
    <citation type="submission" date="2022-07" db="EMBL/GenBank/DDBJ databases">
        <title>Alkalimarinus sp. nov., isolated from gut of a Alitta virens.</title>
        <authorList>
            <person name="Yang A.I."/>
            <person name="Shin N.-R."/>
        </authorList>
    </citation>
    <scope>NUCLEOTIDE SEQUENCE</scope>
    <source>
        <strain evidence="1">FA028</strain>
    </source>
</reference>
<organism evidence="1 2">
    <name type="scientific">Alkalimarinus sediminis</name>
    <dbReference type="NCBI Taxonomy" id="1632866"/>
    <lineage>
        <taxon>Bacteria</taxon>
        <taxon>Pseudomonadati</taxon>
        <taxon>Pseudomonadota</taxon>
        <taxon>Gammaproteobacteria</taxon>
        <taxon>Alteromonadales</taxon>
        <taxon>Alteromonadaceae</taxon>
        <taxon>Alkalimarinus</taxon>
    </lineage>
</organism>
<protein>
    <submittedName>
        <fullName evidence="1">Uncharacterized protein</fullName>
    </submittedName>
</protein>
<proteinExistence type="predicted"/>
<dbReference type="EMBL" id="CP101527">
    <property type="protein sequence ID" value="UZW74525.1"/>
    <property type="molecule type" value="Genomic_DNA"/>
</dbReference>
<evidence type="ECO:0000313" key="1">
    <source>
        <dbReference type="EMBL" id="UZW74525.1"/>
    </source>
</evidence>
<keyword evidence="2" id="KW-1185">Reference proteome</keyword>
<dbReference type="KEGG" id="asem:NNL22_16100"/>